<name>A0A016QLQ2_9DEIO</name>
<proteinExistence type="predicted"/>
<protein>
    <submittedName>
        <fullName evidence="2">Uncharacterized protein</fullName>
    </submittedName>
</protein>
<evidence type="ECO:0000313" key="3">
    <source>
        <dbReference type="Proteomes" id="UP000020492"/>
    </source>
</evidence>
<accession>A0A016QLQ2</accession>
<dbReference type="AlphaFoldDB" id="A0A016QLQ2"/>
<gene>
    <name evidence="2" type="ORF">DEIPH_ctg062orf0001</name>
</gene>
<sequence>MGALGLIGGGILTAFAKQFTFGDGKEIRQELREELKRLREERGKDQEELDELREDVRVLRAAMEDQRTEQERQIRDLRLQIERLTTRNQHYLITRTEARALLNALERRQGLVETPWAADPLEGT</sequence>
<dbReference type="STRING" id="1476583.DEIPH_ctg062orf0001"/>
<keyword evidence="1" id="KW-0175">Coiled coil</keyword>
<keyword evidence="3" id="KW-1185">Reference proteome</keyword>
<dbReference type="Proteomes" id="UP000020492">
    <property type="component" value="Unassembled WGS sequence"/>
</dbReference>
<comment type="caution">
    <text evidence="2">The sequence shown here is derived from an EMBL/GenBank/DDBJ whole genome shotgun (WGS) entry which is preliminary data.</text>
</comment>
<evidence type="ECO:0000256" key="1">
    <source>
        <dbReference type="SAM" id="Coils"/>
    </source>
</evidence>
<dbReference type="EMBL" id="JHAC01000059">
    <property type="protein sequence ID" value="EYB66926.1"/>
    <property type="molecule type" value="Genomic_DNA"/>
</dbReference>
<organism evidence="2 3">
    <name type="scientific">Deinococcus phoenicis</name>
    <dbReference type="NCBI Taxonomy" id="1476583"/>
    <lineage>
        <taxon>Bacteria</taxon>
        <taxon>Thermotogati</taxon>
        <taxon>Deinococcota</taxon>
        <taxon>Deinococci</taxon>
        <taxon>Deinococcales</taxon>
        <taxon>Deinococcaceae</taxon>
        <taxon>Deinococcus</taxon>
    </lineage>
</organism>
<dbReference type="PATRIC" id="fig|1476583.3.peg.3047"/>
<evidence type="ECO:0000313" key="2">
    <source>
        <dbReference type="EMBL" id="EYB66926.1"/>
    </source>
</evidence>
<reference evidence="2 3" key="1">
    <citation type="submission" date="2014-03" db="EMBL/GenBank/DDBJ databases">
        <title>Draft genome sequence of Deinococcus phoenicis 1P10ME.</title>
        <authorList>
            <person name="Stepanov V.G."/>
            <person name="Vaishampayan P."/>
            <person name="Venkateswaran K."/>
            <person name="Fox G.E."/>
        </authorList>
    </citation>
    <scope>NUCLEOTIDE SEQUENCE [LARGE SCALE GENOMIC DNA]</scope>
    <source>
        <strain evidence="2 3">1P10ME</strain>
    </source>
</reference>
<feature type="coiled-coil region" evidence="1">
    <location>
        <begin position="21"/>
        <end position="87"/>
    </location>
</feature>